<dbReference type="EMBL" id="CAJNDS010002267">
    <property type="protein sequence ID" value="CAE7402394.1"/>
    <property type="molecule type" value="Genomic_DNA"/>
</dbReference>
<feature type="region of interest" description="Disordered" evidence="1">
    <location>
        <begin position="229"/>
        <end position="252"/>
    </location>
</feature>
<dbReference type="AlphaFoldDB" id="A0A812QT82"/>
<evidence type="ECO:0000256" key="1">
    <source>
        <dbReference type="SAM" id="MobiDB-lite"/>
    </source>
</evidence>
<protein>
    <submittedName>
        <fullName evidence="2">Uncharacterized protein</fullName>
    </submittedName>
</protein>
<dbReference type="Proteomes" id="UP000604046">
    <property type="component" value="Unassembled WGS sequence"/>
</dbReference>
<accession>A0A812QT82</accession>
<feature type="region of interest" description="Disordered" evidence="1">
    <location>
        <begin position="1"/>
        <end position="25"/>
    </location>
</feature>
<name>A0A812QT82_9DINO</name>
<evidence type="ECO:0000313" key="3">
    <source>
        <dbReference type="Proteomes" id="UP000604046"/>
    </source>
</evidence>
<sequence>MPQSSLRSKVSKMSSTSANTATTSASMPRITCVKQAVAERIVAKSCMHDSGKHMQRQLQNVRAAACKRKSFPTSQRAGAGAASVCPCEPQTLCPGQLLEAGRKGLRTSQSANSPVLHSGQHETTGCNAAERNLHGLLSNGRPGALAPCNEGTCHTWLPAQSEQPLDLTGGSVAQVGEALPVAKGHEMVESGSPPLKKSRCPPVKQKTQTLAQEQAQQCRKTLPRLARTTVASHHDPSLQGPTSTGPSEKKTKKGLKVFRVQGFRGHASKPRHLVLVVVVLVVGKRNHRAETMVQAKASLLTIPGFESASWRSVRSAWTG</sequence>
<organism evidence="2 3">
    <name type="scientific">Symbiodinium natans</name>
    <dbReference type="NCBI Taxonomy" id="878477"/>
    <lineage>
        <taxon>Eukaryota</taxon>
        <taxon>Sar</taxon>
        <taxon>Alveolata</taxon>
        <taxon>Dinophyceae</taxon>
        <taxon>Suessiales</taxon>
        <taxon>Symbiodiniaceae</taxon>
        <taxon>Symbiodinium</taxon>
    </lineage>
</organism>
<evidence type="ECO:0000313" key="2">
    <source>
        <dbReference type="EMBL" id="CAE7402394.1"/>
    </source>
</evidence>
<keyword evidence="3" id="KW-1185">Reference proteome</keyword>
<comment type="caution">
    <text evidence="2">The sequence shown here is derived from an EMBL/GenBank/DDBJ whole genome shotgun (WGS) entry which is preliminary data.</text>
</comment>
<proteinExistence type="predicted"/>
<gene>
    <name evidence="2" type="ORF">SNAT2548_LOCUS21899</name>
</gene>
<reference evidence="2" key="1">
    <citation type="submission" date="2021-02" db="EMBL/GenBank/DDBJ databases">
        <authorList>
            <person name="Dougan E. K."/>
            <person name="Rhodes N."/>
            <person name="Thang M."/>
            <person name="Chan C."/>
        </authorList>
    </citation>
    <scope>NUCLEOTIDE SEQUENCE</scope>
</reference>